<evidence type="ECO:0000313" key="5">
    <source>
        <dbReference type="Proteomes" id="UP001597540"/>
    </source>
</evidence>
<dbReference type="PANTHER" id="PTHR22953">
    <property type="entry name" value="ACID PHOSPHATASE RELATED"/>
    <property type="match status" value="1"/>
</dbReference>
<dbReference type="InterPro" id="IPR008964">
    <property type="entry name" value="Invasin/intimin_cell_adhesion"/>
</dbReference>
<dbReference type="InterPro" id="IPR015914">
    <property type="entry name" value="PAPs_N"/>
</dbReference>
<protein>
    <submittedName>
        <fullName evidence="4">S-layer homology domain-containing protein</fullName>
    </submittedName>
</protein>
<dbReference type="RefSeq" id="WP_379260001.1">
    <property type="nucleotide sequence ID" value="NZ_JBHUMJ010000002.1"/>
</dbReference>
<dbReference type="Gene3D" id="2.60.40.10">
    <property type="entry name" value="Immunoglobulins"/>
    <property type="match status" value="1"/>
</dbReference>
<accession>A0ABW5SKD3</accession>
<comment type="caution">
    <text evidence="4">The sequence shown here is derived from an EMBL/GenBank/DDBJ whole genome shotgun (WGS) entry which is preliminary data.</text>
</comment>
<keyword evidence="1" id="KW-0732">Signal</keyword>
<dbReference type="Gene3D" id="3.60.21.10">
    <property type="match status" value="1"/>
</dbReference>
<dbReference type="InterPro" id="IPR003343">
    <property type="entry name" value="Big_2"/>
</dbReference>
<dbReference type="SUPFAM" id="SSF56300">
    <property type="entry name" value="Metallo-dependent phosphatases"/>
    <property type="match status" value="1"/>
</dbReference>
<dbReference type="SUPFAM" id="SSF49373">
    <property type="entry name" value="Invasin/intimin cell-adhesion fragments"/>
    <property type="match status" value="3"/>
</dbReference>
<sequence length="2210" mass="238966">MMIRWYRRSGQAFLAFLLALLFMLQPLGSVYAAMSEAPDTAFGRVLDVRKTELAPGADYTWYDMEIERGLEKMHFVEFNPDSPHLDLRAGTKGGYVYGMEGVSEMAEHTDAPGNRVIAGINGDFYDLSGYGTGVPNGLFVDQGRILNSGSSSFAFGLMEDGTSVYGKPKLTMSVTIDGTQTNLTSINRYRENNHLTLYTPDFYASTKTNASGTEVVLQVLEGDVKSGETMKLKVLEVRANQGDAPLAEGTVVLSASGTKLPVVSSLAAGDELTASFQLDGEWQDASMVISGQGPLVEDGVVQTGVGPEGVHPRTAIGTKADGSIVLFEIDGRAPGFSEGVTTEELAKIMADIGVVDAMNLDGGGSSTFVARMPGTSDVQMLNRGSDGGERATGNGLLLVNTAQEGAASRLAVSPSEERILTGSSYQYQAAAIDQTGHPAEYEGAVTWSVSPDLGTISEDGVLTAGQNAATGQVAASAGGLEGTAEVEVVDQITELEFPDDIKTYNTGVNETLTVKALRDGQVIQSSNDVFEWRVEGDIGTIDDNGVFHSTNEGGQSGTIFVSYKGIETSMEVNVGVPPVVLEEFESIENYKSSGAAYNTVKVDLNTDPDYVRSGDGSIKLSYDFIGKIGTSGAYVSSNSSAENIQIPGYPQKIGMWVYGDGQKHWLRAQVRDGNNAAFAIDFTGADPGVDWTGWKYVEANIPAGKATPLTMDLPVRYMETNNNKKTAGAIYIDQIRAVYGPLDEDHEPPVITDVTPSEDTAVTTGTPVIHAHAADAGWNAEVHPGTTLIDPAKIRMYIDGEQVAHTLYPPEGRISYTPGLPLEDGYHTVKLAVRDLSGNQTIKEWSFTVDTGTPKFRYTTPEQVYAGHTYMVDISADQMDMLTGGHLELGFNTAFVKDISVIKGDKLTESQFTGSVDAETGVTRMQFSGLESASLTDEDIIAQISYTVNGTASGSNAIAFRSSELDMVGSNEPKSYRGASLKSEIKHELLLQWDENIAQNYVTTFTVTDENGQPVEGAKLFADGAEIGDGTLVTDASGQLRTGQLTEVIKSYDVQAIKDQQHSLVSEFTTSVLAGTETPYNITVGMGEDPVTSRSFNWHTHPNAIGTVVEIVEEEGFAGFDQPDVIRLSGDSHLFNTPDTGTIRVHKANADVLKPGTAYVYRVGDGTEHYSEQGSFTTAPETGDYSKFLVFGDSQAANLAGFELWGRTMDAAIAEHPDAEFMVHVGDMVDNGFKEQEWNWWFSEVQEELMNLTAVTLVGNHEVTGTKENGYFLAHFNHPQNGTENQKGTNYSFDYKNMHISVLNSEYDIEEQKAWLETDLENTDKQWKLVFFHRGPYASIYDTENVRTAWTPVFDEYNVDLVMNGHDHIYLRTYPLYNHEIVGEREGTTYIIPGSTGPKFYERTERYFQDVVEDEDIQMYSSVEVDGDTLTVTTKTVDGELVDVAVLENPTYTVVAPTSEIQVGEELQLSVSGMLPEDMEWSVTKPSEEQSEEGLEGLVEVSESGVVKAIKSGDVVIRATSKSSPNRFGDIKLHITDAEAPVAIELKGKPWLKPGETDTTVVEAVYASGERMPITEGIQYQSADPAIAEVDELGVVTALTEGTVKITAKYAGLTDDYDLQVIEEHLEPELAYIQISGPEQLQVGEASATVTQAVYTDNSLHPLTEGVQYTSSEETVAAIDSEGTITALREGVAVISAVYGEFSNAFTLTVLDEEQPAVQLERIELTGIPSKLEVNDTAKALVNGYYSDATVSEITEGVRFSSSNDNVASIDTNGLIRTHRKGETVITAVYGEESASQALRVEPSSDTTGPDEDNSESGNGSNEDNGSNNGNGEEEASNTPGQLIVSEEDLNALGSEEQIQFSMGSNSFTELVMPGKAAELAEGKTITVQANNIRLVIPSEVLRKFADLASDEQLADSTIVLRAKAADEAEVSSWLSQAEDRYGANLQMGGVYDLTLSLEPSNGKVITLNEFEEPIVISLPIPEGANPALTGIYYGESDGSVTYMSGTVRNGWVTAELNHFSFYAAMEYNKSFTDLSVGHWAESAVKQLAARQIVEGTTTERFEPNRTVTRAEFAAMLARLLDLEGEAQADFTDVSSEQWFANEVGLAADAGIVQGYTDGSFAPAQRITRQEMAAMIVRAYTFKTGEKPEAGDAEYTDLADSPHWAVQAIKVAHKLGVVNGFSADEFRPFGVGTRAESAKMMFNLANIMNP</sequence>
<dbReference type="Pfam" id="PF00395">
    <property type="entry name" value="SLH"/>
    <property type="match status" value="3"/>
</dbReference>
<dbReference type="InterPro" id="IPR008979">
    <property type="entry name" value="Galactose-bd-like_sf"/>
</dbReference>
<dbReference type="PANTHER" id="PTHR22953:SF153">
    <property type="entry name" value="PURPLE ACID PHOSPHATASE"/>
    <property type="match status" value="1"/>
</dbReference>
<feature type="compositionally biased region" description="Low complexity" evidence="2">
    <location>
        <begin position="1816"/>
        <end position="1831"/>
    </location>
</feature>
<dbReference type="InterPro" id="IPR039331">
    <property type="entry name" value="PAPs-like"/>
</dbReference>
<dbReference type="SUPFAM" id="SSF49785">
    <property type="entry name" value="Galactose-binding domain-like"/>
    <property type="match status" value="1"/>
</dbReference>
<feature type="domain" description="SLH" evidence="3">
    <location>
        <begin position="2092"/>
        <end position="2150"/>
    </location>
</feature>
<evidence type="ECO:0000313" key="4">
    <source>
        <dbReference type="EMBL" id="MFD2699095.1"/>
    </source>
</evidence>
<dbReference type="Gene3D" id="2.60.40.1080">
    <property type="match status" value="4"/>
</dbReference>
<dbReference type="InterPro" id="IPR029052">
    <property type="entry name" value="Metallo-depent_PP-like"/>
</dbReference>
<feature type="domain" description="SLH" evidence="3">
    <location>
        <begin position="2028"/>
        <end position="2091"/>
    </location>
</feature>
<dbReference type="Pfam" id="PF16656">
    <property type="entry name" value="Pur_ac_phosph_N"/>
    <property type="match status" value="1"/>
</dbReference>
<gene>
    <name evidence="4" type="ORF">ACFSVM_01310</name>
</gene>
<dbReference type="Proteomes" id="UP001597540">
    <property type="component" value="Unassembled WGS sequence"/>
</dbReference>
<dbReference type="InterPro" id="IPR008963">
    <property type="entry name" value="Purple_acid_Pase-like_N"/>
</dbReference>
<dbReference type="InterPro" id="IPR013783">
    <property type="entry name" value="Ig-like_fold"/>
</dbReference>
<dbReference type="Gene3D" id="2.60.40.380">
    <property type="entry name" value="Purple acid phosphatase-like, N-terminal"/>
    <property type="match status" value="1"/>
</dbReference>
<feature type="domain" description="SLH" evidence="3">
    <location>
        <begin position="2152"/>
        <end position="2210"/>
    </location>
</feature>
<feature type="region of interest" description="Disordered" evidence="2">
    <location>
        <begin position="1794"/>
        <end position="1839"/>
    </location>
</feature>
<dbReference type="SUPFAM" id="SSF49363">
    <property type="entry name" value="Purple acid phosphatase, N-terminal domain"/>
    <property type="match status" value="1"/>
</dbReference>
<evidence type="ECO:0000256" key="2">
    <source>
        <dbReference type="SAM" id="MobiDB-lite"/>
    </source>
</evidence>
<proteinExistence type="predicted"/>
<dbReference type="Pfam" id="PF00149">
    <property type="entry name" value="Metallophos"/>
    <property type="match status" value="1"/>
</dbReference>
<dbReference type="InterPro" id="IPR018711">
    <property type="entry name" value="NAGPA"/>
</dbReference>
<reference evidence="5" key="1">
    <citation type="journal article" date="2019" name="Int. J. Syst. Evol. Microbiol.">
        <title>The Global Catalogue of Microorganisms (GCM) 10K type strain sequencing project: providing services to taxonomists for standard genome sequencing and annotation.</title>
        <authorList>
            <consortium name="The Broad Institute Genomics Platform"/>
            <consortium name="The Broad Institute Genome Sequencing Center for Infectious Disease"/>
            <person name="Wu L."/>
            <person name="Ma J."/>
        </authorList>
    </citation>
    <scope>NUCLEOTIDE SEQUENCE [LARGE SCALE GENOMIC DNA]</scope>
    <source>
        <strain evidence="5">KCTC 33849</strain>
    </source>
</reference>
<dbReference type="InterPro" id="IPR001119">
    <property type="entry name" value="SLH_dom"/>
</dbReference>
<dbReference type="EMBL" id="JBHUMJ010000002">
    <property type="protein sequence ID" value="MFD2699095.1"/>
    <property type="molecule type" value="Genomic_DNA"/>
</dbReference>
<dbReference type="Gene3D" id="2.60.120.430">
    <property type="entry name" value="Galactose-binding lectin"/>
    <property type="match status" value="1"/>
</dbReference>
<evidence type="ECO:0000259" key="3">
    <source>
        <dbReference type="PROSITE" id="PS51272"/>
    </source>
</evidence>
<organism evidence="4 5">
    <name type="scientific">Paenibacillus shunpengii</name>
    <dbReference type="NCBI Taxonomy" id="2054424"/>
    <lineage>
        <taxon>Bacteria</taxon>
        <taxon>Bacillati</taxon>
        <taxon>Bacillota</taxon>
        <taxon>Bacilli</taxon>
        <taxon>Bacillales</taxon>
        <taxon>Paenibacillaceae</taxon>
        <taxon>Paenibacillus</taxon>
    </lineage>
</organism>
<dbReference type="InterPro" id="IPR004843">
    <property type="entry name" value="Calcineurin-like_PHP"/>
</dbReference>
<keyword evidence="5" id="KW-1185">Reference proteome</keyword>
<dbReference type="Pfam" id="PF09992">
    <property type="entry name" value="NAGPA"/>
    <property type="match status" value="1"/>
</dbReference>
<dbReference type="PROSITE" id="PS51272">
    <property type="entry name" value="SLH"/>
    <property type="match status" value="3"/>
</dbReference>
<dbReference type="SMART" id="SM00635">
    <property type="entry name" value="BID_2"/>
    <property type="match status" value="5"/>
</dbReference>
<name>A0ABW5SKD3_9BACL</name>
<evidence type="ECO:0000256" key="1">
    <source>
        <dbReference type="ARBA" id="ARBA00022729"/>
    </source>
</evidence>